<evidence type="ECO:0000313" key="3">
    <source>
        <dbReference type="Proteomes" id="UP000662314"/>
    </source>
</evidence>
<feature type="region of interest" description="Disordered" evidence="1">
    <location>
        <begin position="50"/>
        <end position="73"/>
    </location>
</feature>
<dbReference type="AlphaFoldDB" id="A0A8J7I7L0"/>
<dbReference type="EMBL" id="JAECZA010000024">
    <property type="protein sequence ID" value="MBH8573077.1"/>
    <property type="molecule type" value="Genomic_DNA"/>
</dbReference>
<sequence length="550" mass="58867">MTSYSISSEVTPKSLDPLTTKNSQIEDWESKMARLVGLQEESPTIDIATEESAESASLQSPISQPQEIQTEQPLSSNPFAKLALVGSGTLTIVMLAGLFLSQMMSSTSNQKPIKNPLVSSAAPSQSTTLSQQQALELEVENLKTKLALAEQTQAMTVAQQNLRTGATASQFVARSTPTVETSAADRNRFRIAQQTVPTPVRTVYVPRIVTVERRVESPSSQPVISQQNPLAAIPPAPSVPVVSEAKVSPPDPLQEWARLAKLGSYGEISAVNQSSSQPQNNANVPSQTINPNPNQPPQSPQPPVQQNSVVSQAQSQNSKSVRVGSSAKAVLATAIFGETTRSRNNDKDTDEAKNVFVVKLKQPLKAVDGSIALPANTELLTQVGAISEQGLLQLEVTKIVSQNNGNISETSLPSNAIIIRGTQGKPLMASKFPNSSRSIAGMDAGLFVLGGIGKAAELFNRPDTRVECGQNTITNSNPGSDNSTYTSCFQVTDNRRDIPAGVLEGGLNSLVPQISQRNQQAIAQMMQQTNVWFMPAGKEVEIYVNQSIQF</sequence>
<proteinExistence type="predicted"/>
<feature type="region of interest" description="Disordered" evidence="1">
    <location>
        <begin position="1"/>
        <end position="22"/>
    </location>
</feature>
<protein>
    <submittedName>
        <fullName evidence="2">Uncharacterized protein</fullName>
    </submittedName>
</protein>
<comment type="caution">
    <text evidence="2">The sequence shown here is derived from an EMBL/GenBank/DDBJ whole genome shotgun (WGS) entry which is preliminary data.</text>
</comment>
<name>A0A8J7I7L0_9NOST</name>
<evidence type="ECO:0000256" key="1">
    <source>
        <dbReference type="SAM" id="MobiDB-lite"/>
    </source>
</evidence>
<feature type="region of interest" description="Disordered" evidence="1">
    <location>
        <begin position="271"/>
        <end position="324"/>
    </location>
</feature>
<feature type="compositionally biased region" description="Polar residues" evidence="1">
    <location>
        <begin position="54"/>
        <end position="73"/>
    </location>
</feature>
<evidence type="ECO:0000313" key="2">
    <source>
        <dbReference type="EMBL" id="MBH8573077.1"/>
    </source>
</evidence>
<dbReference type="InterPro" id="IPR005498">
    <property type="entry name" value="T4SS_VirB10/TraB/TrbI"/>
</dbReference>
<dbReference type="RefSeq" id="WP_214431899.1">
    <property type="nucleotide sequence ID" value="NZ_CAWPUQ010000120.1"/>
</dbReference>
<dbReference type="Proteomes" id="UP000662314">
    <property type="component" value="Unassembled WGS sequence"/>
</dbReference>
<feature type="compositionally biased region" description="Low complexity" evidence="1">
    <location>
        <begin position="304"/>
        <end position="321"/>
    </location>
</feature>
<reference evidence="2 3" key="1">
    <citation type="journal article" date="2021" name="Int. J. Syst. Evol. Microbiol.">
        <title>Amazonocrinis nigriterrae gen. nov., sp. nov., Atlanticothrix silvestris gen. nov., sp. nov. and Dendronalium phyllosphericum gen. nov., sp. nov., nostocacean cyanobacteria from Brazilian environments.</title>
        <authorList>
            <person name="Alvarenga D.O."/>
            <person name="Andreote A.P.D."/>
            <person name="Branco L.H.Z."/>
            <person name="Delbaje E."/>
            <person name="Cruz R.B."/>
            <person name="Varani A.M."/>
            <person name="Fiore M.F."/>
        </authorList>
    </citation>
    <scope>NUCLEOTIDE SEQUENCE [LARGE SCALE GENOMIC DNA]</scope>
    <source>
        <strain evidence="2 3">CENA369</strain>
    </source>
</reference>
<feature type="compositionally biased region" description="Low complexity" evidence="1">
    <location>
        <begin position="271"/>
        <end position="292"/>
    </location>
</feature>
<dbReference type="Pfam" id="PF03743">
    <property type="entry name" value="TrbI"/>
    <property type="match status" value="1"/>
</dbReference>
<feature type="compositionally biased region" description="Pro residues" evidence="1">
    <location>
        <begin position="293"/>
        <end position="303"/>
    </location>
</feature>
<gene>
    <name evidence="2" type="ORF">I8752_08625</name>
</gene>
<keyword evidence="3" id="KW-1185">Reference proteome</keyword>
<organism evidence="2 3">
    <name type="scientific">Dendronalium phyllosphericum CENA369</name>
    <dbReference type="NCBI Taxonomy" id="1725256"/>
    <lineage>
        <taxon>Bacteria</taxon>
        <taxon>Bacillati</taxon>
        <taxon>Cyanobacteriota</taxon>
        <taxon>Cyanophyceae</taxon>
        <taxon>Nostocales</taxon>
        <taxon>Nostocaceae</taxon>
        <taxon>Dendronalium</taxon>
        <taxon>Dendronalium phyllosphericum</taxon>
    </lineage>
</organism>
<accession>A0A8J7I7L0</accession>